<dbReference type="EMBL" id="CAAGRJ010005679">
    <property type="protein sequence ID" value="VFV23513.1"/>
    <property type="molecule type" value="Genomic_DNA"/>
</dbReference>
<evidence type="ECO:0000256" key="6">
    <source>
        <dbReference type="ARBA" id="ARBA00022604"/>
    </source>
</evidence>
<evidence type="ECO:0000256" key="10">
    <source>
        <dbReference type="ARBA" id="ARBA00024373"/>
    </source>
</evidence>
<dbReference type="SMR" id="A0A485MUQ2"/>
<feature type="chain" id="PRO_5019823729" description="Interferon gamma" evidence="12">
    <location>
        <begin position="26"/>
        <end position="167"/>
    </location>
</feature>
<dbReference type="GO" id="GO:0005615">
    <property type="term" value="C:extracellular space"/>
    <property type="evidence" value="ECO:0007669"/>
    <property type="project" value="UniProtKB-KW"/>
</dbReference>
<dbReference type="GO" id="GO:0001774">
    <property type="term" value="P:microglial cell activation"/>
    <property type="evidence" value="ECO:0007669"/>
    <property type="project" value="UniProtKB-ARBA"/>
</dbReference>
<evidence type="ECO:0000256" key="2">
    <source>
        <dbReference type="ARBA" id="ARBA00007566"/>
    </source>
</evidence>
<name>A0A485MUQ2_LYNPA</name>
<keyword evidence="7 11" id="KW-0051">Antiviral defense</keyword>
<evidence type="ECO:0000256" key="7">
    <source>
        <dbReference type="ARBA" id="ARBA00023118"/>
    </source>
</evidence>
<dbReference type="GO" id="GO:0002250">
    <property type="term" value="P:adaptive immune response"/>
    <property type="evidence" value="ECO:0007669"/>
    <property type="project" value="TreeGrafter"/>
</dbReference>
<evidence type="ECO:0000256" key="4">
    <source>
        <dbReference type="ARBA" id="ARBA00022514"/>
    </source>
</evidence>
<dbReference type="InterPro" id="IPR002069">
    <property type="entry name" value="Interferon_gamma"/>
</dbReference>
<evidence type="ECO:0000256" key="3">
    <source>
        <dbReference type="ARBA" id="ARBA00016945"/>
    </source>
</evidence>
<sequence>MNYTSFIFAFQLCIILCSSGYYCQAMFFTEIEELKGYFNASNPDVADGGSLFVDILKNWKEESDKTIIQSQIVSFYLKMFENLKDDDQRIQRSMDTIKEDMLDKLLNTSSSKRDDFLKLIQIPVNDLQVQRKAINELFKVMNDLSPRSNLRKRKRSQNLFRGRRASK</sequence>
<dbReference type="GO" id="GO:0051607">
    <property type="term" value="P:defense response to virus"/>
    <property type="evidence" value="ECO:0007669"/>
    <property type="project" value="UniProtKB-KW"/>
</dbReference>
<comment type="similarity">
    <text evidence="2 11">Belongs to the type II (or gamma) interferon family.</text>
</comment>
<keyword evidence="12" id="KW-0732">Signal</keyword>
<evidence type="ECO:0000256" key="5">
    <source>
        <dbReference type="ARBA" id="ARBA00022525"/>
    </source>
</evidence>
<dbReference type="Pfam" id="PF00714">
    <property type="entry name" value="IFN-gamma"/>
    <property type="match status" value="1"/>
</dbReference>
<dbReference type="PIRSF" id="PIRSF001936">
    <property type="entry name" value="IFN-gamma"/>
    <property type="match status" value="1"/>
</dbReference>
<organism evidence="13 14">
    <name type="scientific">Lynx pardinus</name>
    <name type="common">Iberian lynx</name>
    <name type="synonym">Felis pardina</name>
    <dbReference type="NCBI Taxonomy" id="191816"/>
    <lineage>
        <taxon>Eukaryota</taxon>
        <taxon>Metazoa</taxon>
        <taxon>Chordata</taxon>
        <taxon>Craniata</taxon>
        <taxon>Vertebrata</taxon>
        <taxon>Euteleostomi</taxon>
        <taxon>Mammalia</taxon>
        <taxon>Eutheria</taxon>
        <taxon>Laurasiatheria</taxon>
        <taxon>Carnivora</taxon>
        <taxon>Feliformia</taxon>
        <taxon>Felidae</taxon>
        <taxon>Felinae</taxon>
        <taxon>Lynx</taxon>
    </lineage>
</organism>
<gene>
    <name evidence="13" type="ORF">LYPA_23C022043</name>
</gene>
<evidence type="ECO:0000256" key="9">
    <source>
        <dbReference type="ARBA" id="ARBA00023283"/>
    </source>
</evidence>
<dbReference type="GO" id="GO:0045785">
    <property type="term" value="P:positive regulation of cell adhesion"/>
    <property type="evidence" value="ECO:0007669"/>
    <property type="project" value="UniProtKB-ARBA"/>
</dbReference>
<evidence type="ECO:0000256" key="11">
    <source>
        <dbReference type="PIRNR" id="PIRNR001936"/>
    </source>
</evidence>
<dbReference type="GO" id="GO:0005133">
    <property type="term" value="F:type II interferon receptor binding"/>
    <property type="evidence" value="ECO:0007669"/>
    <property type="project" value="InterPro"/>
</dbReference>
<comment type="function">
    <text evidence="11">Type II interferon produced by immune cells such as T-cells and NK cells that plays crucial roles in antimicrobial, antiviral, and antitumor responses by activating effector immune cells and enhancing antigen presentation. Primarily signals through the JAK-STAT pathway after interaction with its receptor IFNGR1 to affect gene regulation. Upon IFNG binding, IFNGR1 intracellular domain opens out to allow association of downstream signaling components JAK2, JAK1 and STAT1, leading to STAT1 activation, nuclear translocation and transcription of IFNG-regulated genes. Many of the induced genes are transcription factors such as IRF1 that are able to further drive regulation of a next wave of transcription. Plays a role in class I antigen presentation pathway by inducing a replacement of catalytic proteasome subunits with immunoproteasome subunits. In turn, increases the quantity, quality, and repertoire of peptides for class I MHC loading. Increases the efficiency of peptide generation also by inducing the expression of activator PA28 that associates with the proteasome and alters its proteolytic cleavage preference. Up-regulates as well MHC II complexes on the cell surface by promoting expression of several key molecules such as cathepsins B/CTSB, H/CTSH, and L/CTSL. Participates in the regulation of hematopoietic stem cells during development and under homeostatic conditions by affecting their development, quiescence, and differentiation.</text>
</comment>
<evidence type="ECO:0000256" key="12">
    <source>
        <dbReference type="SAM" id="SignalP"/>
    </source>
</evidence>
<evidence type="ECO:0000256" key="8">
    <source>
        <dbReference type="ARBA" id="ARBA00023180"/>
    </source>
</evidence>
<accession>A0A485MUQ2</accession>
<comment type="subcellular location">
    <subcellularLocation>
        <location evidence="1 11">Secreted</location>
    </subcellularLocation>
</comment>
<dbReference type="Gene3D" id="1.20.1250.10">
    <property type="match status" value="1"/>
</dbReference>
<feature type="signal peptide" evidence="12">
    <location>
        <begin position="1"/>
        <end position="25"/>
    </location>
</feature>
<dbReference type="AlphaFoldDB" id="A0A485MUQ2"/>
<evidence type="ECO:0000313" key="14">
    <source>
        <dbReference type="Proteomes" id="UP000386466"/>
    </source>
</evidence>
<keyword evidence="8" id="KW-0325">Glycoprotein</keyword>
<dbReference type="PANTHER" id="PTHR11419">
    <property type="entry name" value="INTERFERON GAMMA"/>
    <property type="match status" value="1"/>
</dbReference>
<protein>
    <recommendedName>
        <fullName evidence="3 11">Interferon gamma</fullName>
        <shortName evidence="11">IFN-gamma</shortName>
    </recommendedName>
</protein>
<keyword evidence="9" id="KW-0873">Pyrrolidone carboxylic acid</keyword>
<dbReference type="PANTHER" id="PTHR11419:SF0">
    <property type="entry name" value="INTERFERON GAMMA"/>
    <property type="match status" value="1"/>
</dbReference>
<evidence type="ECO:0000313" key="13">
    <source>
        <dbReference type="EMBL" id="VFV23513.1"/>
    </source>
</evidence>
<keyword evidence="4 11" id="KW-0202">Cytokine</keyword>
<dbReference type="InterPro" id="IPR009079">
    <property type="entry name" value="4_helix_cytokine-like_core"/>
</dbReference>
<keyword evidence="6 11" id="KW-0341">Growth regulation</keyword>
<proteinExistence type="inferred from homology"/>
<dbReference type="GO" id="GO:0060333">
    <property type="term" value="P:type II interferon-mediated signaling pathway"/>
    <property type="evidence" value="ECO:0007669"/>
    <property type="project" value="UniProtKB-ARBA"/>
</dbReference>
<dbReference type="FunFam" id="1.20.1250.10:FF:000007">
    <property type="entry name" value="Interferon gamma"/>
    <property type="match status" value="1"/>
</dbReference>
<dbReference type="GO" id="GO:0006959">
    <property type="term" value="P:humoral immune response"/>
    <property type="evidence" value="ECO:0007669"/>
    <property type="project" value="TreeGrafter"/>
</dbReference>
<dbReference type="GO" id="GO:0005125">
    <property type="term" value="F:cytokine activity"/>
    <property type="evidence" value="ECO:0007669"/>
    <property type="project" value="UniProtKB-KW"/>
</dbReference>
<dbReference type="Proteomes" id="UP000386466">
    <property type="component" value="Unassembled WGS sequence"/>
</dbReference>
<evidence type="ECO:0000256" key="1">
    <source>
        <dbReference type="ARBA" id="ARBA00004613"/>
    </source>
</evidence>
<reference evidence="13 14" key="1">
    <citation type="submission" date="2019-01" db="EMBL/GenBank/DDBJ databases">
        <authorList>
            <person name="Alioto T."/>
            <person name="Alioto T."/>
        </authorList>
    </citation>
    <scope>NUCLEOTIDE SEQUENCE [LARGE SCALE GENOMIC DNA]</scope>
</reference>
<keyword evidence="5 11" id="KW-0964">Secreted</keyword>
<keyword evidence="14" id="KW-1185">Reference proteome</keyword>
<dbReference type="SUPFAM" id="SSF47266">
    <property type="entry name" value="4-helical cytokines"/>
    <property type="match status" value="1"/>
</dbReference>
<comment type="subunit">
    <text evidence="10">Homodimer. Interacts with IFNGR1 (via extracellular domain); this interaction promotes IFNGR1 dimerization.</text>
</comment>